<keyword evidence="1" id="KW-0805">Transcription regulation</keyword>
<dbReference type="Gene3D" id="1.10.10.10">
    <property type="entry name" value="Winged helix-like DNA-binding domain superfamily/Winged helix DNA-binding domain"/>
    <property type="match status" value="1"/>
</dbReference>
<dbReference type="SUPFAM" id="SSF100950">
    <property type="entry name" value="NagB/RpiA/CoA transferase-like"/>
    <property type="match status" value="1"/>
</dbReference>
<dbReference type="OrthoDB" id="7688673at2"/>
<dbReference type="SMART" id="SM00420">
    <property type="entry name" value="HTH_DEOR"/>
    <property type="match status" value="1"/>
</dbReference>
<dbReference type="InterPro" id="IPR037171">
    <property type="entry name" value="NagB/RpiA_transferase-like"/>
</dbReference>
<dbReference type="Pfam" id="PF00455">
    <property type="entry name" value="DeoRC"/>
    <property type="match status" value="1"/>
</dbReference>
<dbReference type="InterPro" id="IPR036388">
    <property type="entry name" value="WH-like_DNA-bd_sf"/>
</dbReference>
<evidence type="ECO:0000313" key="6">
    <source>
        <dbReference type="Proteomes" id="UP000255284"/>
    </source>
</evidence>
<dbReference type="PROSITE" id="PS51000">
    <property type="entry name" value="HTH_DEOR_2"/>
    <property type="match status" value="1"/>
</dbReference>
<evidence type="ECO:0000313" key="5">
    <source>
        <dbReference type="EMBL" id="STO15506.1"/>
    </source>
</evidence>
<keyword evidence="2" id="KW-0238">DNA-binding</keyword>
<sequence length="266" mass="28875">MSAENSDLPARRRRKLLEYIDKNGQGTVNDLSENYGVSVDTIRRDLDRLADEGYVTRTRGGAVSTHSSTPIESTLTVRSRLNTRSKNAIGMLAASLIKNQDVVLMNAGSTILSMVPYLRGKHDLTIGTNNLSVAQVLPENCCRDLYLFGGIVRIHSQATIGPIRLPSAVNGLDTRVRADIAFISVGGVEETLGYTTSYLAEANMMAEMADTARTVVVLADSSKIGRQLFCQIGSLSMADYFITEKPLPDSIAHHWENAGVTVLTPS</sequence>
<keyword evidence="3" id="KW-0804">Transcription</keyword>
<reference evidence="5 6" key="1">
    <citation type="submission" date="2018-06" db="EMBL/GenBank/DDBJ databases">
        <authorList>
            <consortium name="Pathogen Informatics"/>
            <person name="Doyle S."/>
        </authorList>
    </citation>
    <scope>NUCLEOTIDE SEQUENCE [LARGE SCALE GENOMIC DNA]</scope>
    <source>
        <strain evidence="5 6">NCTC11819</strain>
    </source>
</reference>
<dbReference type="RefSeq" id="WP_004012665.1">
    <property type="nucleotide sequence ID" value="NZ_CAMPNB010000010.1"/>
</dbReference>
<gene>
    <name evidence="5" type="primary">glcR</name>
    <name evidence="5" type="ORF">NCTC11819_00043</name>
</gene>
<dbReference type="AlphaFoldDB" id="A0A8G2HQJ5"/>
<dbReference type="InterPro" id="IPR036390">
    <property type="entry name" value="WH_DNA-bd_sf"/>
</dbReference>
<organism evidence="5 6">
    <name type="scientific">Mobiluncus mulieris</name>
    <dbReference type="NCBI Taxonomy" id="2052"/>
    <lineage>
        <taxon>Bacteria</taxon>
        <taxon>Bacillati</taxon>
        <taxon>Actinomycetota</taxon>
        <taxon>Actinomycetes</taxon>
        <taxon>Actinomycetales</taxon>
        <taxon>Actinomycetaceae</taxon>
        <taxon>Mobiluncus</taxon>
    </lineage>
</organism>
<dbReference type="PROSITE" id="PS00894">
    <property type="entry name" value="HTH_DEOR_1"/>
    <property type="match status" value="1"/>
</dbReference>
<dbReference type="InterPro" id="IPR014036">
    <property type="entry name" value="DeoR-like_C"/>
</dbReference>
<dbReference type="GO" id="GO:0003700">
    <property type="term" value="F:DNA-binding transcription factor activity"/>
    <property type="evidence" value="ECO:0007669"/>
    <property type="project" value="InterPro"/>
</dbReference>
<evidence type="ECO:0000256" key="1">
    <source>
        <dbReference type="ARBA" id="ARBA00023015"/>
    </source>
</evidence>
<accession>A0A8G2HQJ5</accession>
<dbReference type="InterPro" id="IPR050313">
    <property type="entry name" value="Carb_Metab_HTH_regulators"/>
</dbReference>
<dbReference type="Pfam" id="PF08220">
    <property type="entry name" value="HTH_DeoR"/>
    <property type="match status" value="1"/>
</dbReference>
<dbReference type="InterPro" id="IPR018356">
    <property type="entry name" value="Tscrpt_reg_HTH_DeoR_CS"/>
</dbReference>
<dbReference type="Proteomes" id="UP000255284">
    <property type="component" value="Unassembled WGS sequence"/>
</dbReference>
<feature type="domain" description="HTH deoR-type" evidence="4">
    <location>
        <begin position="9"/>
        <end position="64"/>
    </location>
</feature>
<dbReference type="PRINTS" id="PR00037">
    <property type="entry name" value="HTHLACR"/>
</dbReference>
<name>A0A8G2HQJ5_9ACTO</name>
<dbReference type="GO" id="GO:0003677">
    <property type="term" value="F:DNA binding"/>
    <property type="evidence" value="ECO:0007669"/>
    <property type="project" value="UniProtKB-KW"/>
</dbReference>
<protein>
    <submittedName>
        <fullName evidence="5">HTH-type transcriptional repressor glcR</fullName>
    </submittedName>
</protein>
<dbReference type="SUPFAM" id="SSF46785">
    <property type="entry name" value="Winged helix' DNA-binding domain"/>
    <property type="match status" value="1"/>
</dbReference>
<dbReference type="Gene3D" id="3.40.50.1360">
    <property type="match status" value="1"/>
</dbReference>
<evidence type="ECO:0000256" key="2">
    <source>
        <dbReference type="ARBA" id="ARBA00023125"/>
    </source>
</evidence>
<dbReference type="PANTHER" id="PTHR30363">
    <property type="entry name" value="HTH-TYPE TRANSCRIPTIONAL REGULATOR SRLR-RELATED"/>
    <property type="match status" value="1"/>
</dbReference>
<dbReference type="EMBL" id="UGGQ01000006">
    <property type="protein sequence ID" value="STO15506.1"/>
    <property type="molecule type" value="Genomic_DNA"/>
</dbReference>
<dbReference type="PANTHER" id="PTHR30363:SF44">
    <property type="entry name" value="AGA OPERON TRANSCRIPTIONAL REPRESSOR-RELATED"/>
    <property type="match status" value="1"/>
</dbReference>
<proteinExistence type="predicted"/>
<comment type="caution">
    <text evidence="5">The sequence shown here is derived from an EMBL/GenBank/DDBJ whole genome shotgun (WGS) entry which is preliminary data.</text>
</comment>
<dbReference type="InterPro" id="IPR001034">
    <property type="entry name" value="DeoR_HTH"/>
</dbReference>
<evidence type="ECO:0000259" key="4">
    <source>
        <dbReference type="PROSITE" id="PS51000"/>
    </source>
</evidence>
<evidence type="ECO:0000256" key="3">
    <source>
        <dbReference type="ARBA" id="ARBA00023163"/>
    </source>
</evidence>
<dbReference type="SMART" id="SM01134">
    <property type="entry name" value="DeoRC"/>
    <property type="match status" value="1"/>
</dbReference>
<dbReference type="GeneID" id="61167686"/>